<organism evidence="2 3">
    <name type="scientific">Staphylotrichum tortipilum</name>
    <dbReference type="NCBI Taxonomy" id="2831512"/>
    <lineage>
        <taxon>Eukaryota</taxon>
        <taxon>Fungi</taxon>
        <taxon>Dikarya</taxon>
        <taxon>Ascomycota</taxon>
        <taxon>Pezizomycotina</taxon>
        <taxon>Sordariomycetes</taxon>
        <taxon>Sordariomycetidae</taxon>
        <taxon>Sordariales</taxon>
        <taxon>Chaetomiaceae</taxon>
        <taxon>Staphylotrichum</taxon>
    </lineage>
</organism>
<reference evidence="2" key="1">
    <citation type="journal article" date="2023" name="Mol. Phylogenet. Evol.">
        <title>Genome-scale phylogeny and comparative genomics of the fungal order Sordariales.</title>
        <authorList>
            <person name="Hensen N."/>
            <person name="Bonometti L."/>
            <person name="Westerberg I."/>
            <person name="Brannstrom I.O."/>
            <person name="Guillou S."/>
            <person name="Cros-Aarteil S."/>
            <person name="Calhoun S."/>
            <person name="Haridas S."/>
            <person name="Kuo A."/>
            <person name="Mondo S."/>
            <person name="Pangilinan J."/>
            <person name="Riley R."/>
            <person name="LaButti K."/>
            <person name="Andreopoulos B."/>
            <person name="Lipzen A."/>
            <person name="Chen C."/>
            <person name="Yan M."/>
            <person name="Daum C."/>
            <person name="Ng V."/>
            <person name="Clum A."/>
            <person name="Steindorff A."/>
            <person name="Ohm R.A."/>
            <person name="Martin F."/>
            <person name="Silar P."/>
            <person name="Natvig D.O."/>
            <person name="Lalanne C."/>
            <person name="Gautier V."/>
            <person name="Ament-Velasquez S.L."/>
            <person name="Kruys A."/>
            <person name="Hutchinson M.I."/>
            <person name="Powell A.J."/>
            <person name="Barry K."/>
            <person name="Miller A.N."/>
            <person name="Grigoriev I.V."/>
            <person name="Debuchy R."/>
            <person name="Gladieux P."/>
            <person name="Hiltunen Thoren M."/>
            <person name="Johannesson H."/>
        </authorList>
    </citation>
    <scope>NUCLEOTIDE SEQUENCE</scope>
    <source>
        <strain evidence="2">CBS 103.79</strain>
    </source>
</reference>
<name>A0AAN6MAR5_9PEZI</name>
<evidence type="ECO:0000313" key="2">
    <source>
        <dbReference type="EMBL" id="KAK3897466.1"/>
    </source>
</evidence>
<evidence type="ECO:0000313" key="3">
    <source>
        <dbReference type="Proteomes" id="UP001303889"/>
    </source>
</evidence>
<keyword evidence="3" id="KW-1185">Reference proteome</keyword>
<feature type="non-terminal residue" evidence="2">
    <location>
        <position position="364"/>
    </location>
</feature>
<dbReference type="Proteomes" id="UP001303889">
    <property type="component" value="Unassembled WGS sequence"/>
</dbReference>
<feature type="region of interest" description="Disordered" evidence="1">
    <location>
        <begin position="1"/>
        <end position="41"/>
    </location>
</feature>
<comment type="caution">
    <text evidence="2">The sequence shown here is derived from an EMBL/GenBank/DDBJ whole genome shotgun (WGS) entry which is preliminary data.</text>
</comment>
<accession>A0AAN6MAR5</accession>
<protein>
    <recommendedName>
        <fullName evidence="4">BTB domain-containing protein</fullName>
    </recommendedName>
</protein>
<dbReference type="EMBL" id="MU856159">
    <property type="protein sequence ID" value="KAK3897466.1"/>
    <property type="molecule type" value="Genomic_DNA"/>
</dbReference>
<gene>
    <name evidence="2" type="ORF">C8A05DRAFT_38986</name>
</gene>
<evidence type="ECO:0008006" key="4">
    <source>
        <dbReference type="Google" id="ProtNLM"/>
    </source>
</evidence>
<sequence length="364" mass="40471">MESKKQALNPAEDDTAEPAMKRSCSSAGDAHGSSKPSPVQDNATQVLDRRGDLLLVAGEGDAAVRFRVCSRAMARSSSFWETLLFEDDPEVLTILLRGIHGDLVSIPKTLSCDQLLRLVVFCDKYDTVGTLRTFWELWVKQADPGPLELKTFVSQLWIAHTLGYYHYFAGVLVAFLSHLRQGKHDTLVFGGESGDEVLNDDYHLAAVGLEPDQKVRGRYKLFIEAVDGPSHAMDSLTAIAGDWDPCCRSQDAKTTARKLCDRAMLGTVHCALRSSNLCSRVLCNGDDSWLATRPENLDDFLVLLETVRTDAIAEAGTACWKDHAHCAPWDSVRRKDVLRRLLNSVMNVVYANKDRFKQQQRKSG</sequence>
<dbReference type="AlphaFoldDB" id="A0AAN6MAR5"/>
<proteinExistence type="predicted"/>
<evidence type="ECO:0000256" key="1">
    <source>
        <dbReference type="SAM" id="MobiDB-lite"/>
    </source>
</evidence>
<reference evidence="2" key="2">
    <citation type="submission" date="2023-05" db="EMBL/GenBank/DDBJ databases">
        <authorList>
            <consortium name="Lawrence Berkeley National Laboratory"/>
            <person name="Steindorff A."/>
            <person name="Hensen N."/>
            <person name="Bonometti L."/>
            <person name="Westerberg I."/>
            <person name="Brannstrom I.O."/>
            <person name="Guillou S."/>
            <person name="Cros-Aarteil S."/>
            <person name="Calhoun S."/>
            <person name="Haridas S."/>
            <person name="Kuo A."/>
            <person name="Mondo S."/>
            <person name="Pangilinan J."/>
            <person name="Riley R."/>
            <person name="Labutti K."/>
            <person name="Andreopoulos B."/>
            <person name="Lipzen A."/>
            <person name="Chen C."/>
            <person name="Yanf M."/>
            <person name="Daum C."/>
            <person name="Ng V."/>
            <person name="Clum A."/>
            <person name="Ohm R."/>
            <person name="Martin F."/>
            <person name="Silar P."/>
            <person name="Natvig D."/>
            <person name="Lalanne C."/>
            <person name="Gautier V."/>
            <person name="Ament-Velasquez S.L."/>
            <person name="Kruys A."/>
            <person name="Hutchinson M.I."/>
            <person name="Powell A.J."/>
            <person name="Barry K."/>
            <person name="Miller A.N."/>
            <person name="Grigoriev I.V."/>
            <person name="Debuchy R."/>
            <person name="Gladieux P."/>
            <person name="Thoren M.H."/>
            <person name="Johannesson H."/>
        </authorList>
    </citation>
    <scope>NUCLEOTIDE SEQUENCE</scope>
    <source>
        <strain evidence="2">CBS 103.79</strain>
    </source>
</reference>